<dbReference type="STRING" id="121845.A0A1S3D2T2"/>
<dbReference type="Pfam" id="PF03473">
    <property type="entry name" value="MOSC"/>
    <property type="match status" value="1"/>
</dbReference>
<dbReference type="GO" id="GO:0030170">
    <property type="term" value="F:pyridoxal phosphate binding"/>
    <property type="evidence" value="ECO:0007669"/>
    <property type="project" value="InterPro"/>
</dbReference>
<accession>A0A1S3D2T2</accession>
<dbReference type="AlphaFoldDB" id="A0A1S3D2T2"/>
<dbReference type="KEGG" id="dci:103510351"/>
<dbReference type="GO" id="GO:0030151">
    <property type="term" value="F:molybdenum ion binding"/>
    <property type="evidence" value="ECO:0007669"/>
    <property type="project" value="InterPro"/>
</dbReference>
<keyword evidence="1" id="KW-1133">Transmembrane helix</keyword>
<gene>
    <name evidence="4" type="primary">LOC103510351</name>
</gene>
<organism evidence="3 4">
    <name type="scientific">Diaphorina citri</name>
    <name type="common">Asian citrus psyllid</name>
    <dbReference type="NCBI Taxonomy" id="121845"/>
    <lineage>
        <taxon>Eukaryota</taxon>
        <taxon>Metazoa</taxon>
        <taxon>Ecdysozoa</taxon>
        <taxon>Arthropoda</taxon>
        <taxon>Hexapoda</taxon>
        <taxon>Insecta</taxon>
        <taxon>Pterygota</taxon>
        <taxon>Neoptera</taxon>
        <taxon>Paraneoptera</taxon>
        <taxon>Hemiptera</taxon>
        <taxon>Sternorrhyncha</taxon>
        <taxon>Psylloidea</taxon>
        <taxon>Psyllidae</taxon>
        <taxon>Diaphorininae</taxon>
        <taxon>Diaphorina</taxon>
    </lineage>
</organism>
<dbReference type="SUPFAM" id="SSF50800">
    <property type="entry name" value="PK beta-barrel domain-like"/>
    <property type="match status" value="1"/>
</dbReference>
<dbReference type="PANTHER" id="PTHR14237">
    <property type="entry name" value="MOLYBDOPTERIN COFACTOR SULFURASE MOSC"/>
    <property type="match status" value="1"/>
</dbReference>
<dbReference type="InterPro" id="IPR011037">
    <property type="entry name" value="Pyrv_Knase-like_insert_dom_sf"/>
</dbReference>
<dbReference type="RefSeq" id="XP_008473226.1">
    <property type="nucleotide sequence ID" value="XM_008475004.3"/>
</dbReference>
<proteinExistence type="predicted"/>
<dbReference type="OMA" id="MFLVYNE"/>
<keyword evidence="1" id="KW-0812">Transmembrane</keyword>
<feature type="domain" description="MOSC" evidence="2">
    <location>
        <begin position="215"/>
        <end position="376"/>
    </location>
</feature>
<evidence type="ECO:0000256" key="1">
    <source>
        <dbReference type="SAM" id="Phobius"/>
    </source>
</evidence>
<dbReference type="PANTHER" id="PTHR14237:SF19">
    <property type="entry name" value="MITOCHONDRIAL AMIDOXIME REDUCING COMPONENT 1"/>
    <property type="match status" value="1"/>
</dbReference>
<name>A0A1S3D2T2_DIACI</name>
<keyword evidence="3" id="KW-1185">Reference proteome</keyword>
<evidence type="ECO:0000259" key="2">
    <source>
        <dbReference type="PROSITE" id="PS51340"/>
    </source>
</evidence>
<evidence type="ECO:0000313" key="4">
    <source>
        <dbReference type="RefSeq" id="XP_008473226.1"/>
    </source>
</evidence>
<dbReference type="Proteomes" id="UP000079169">
    <property type="component" value="Unplaced"/>
</dbReference>
<dbReference type="InterPro" id="IPR005303">
    <property type="entry name" value="MOCOS_middle"/>
</dbReference>
<dbReference type="GeneID" id="103510351"/>
<reference evidence="4" key="1">
    <citation type="submission" date="2025-08" db="UniProtKB">
        <authorList>
            <consortium name="RefSeq"/>
        </authorList>
    </citation>
    <scope>IDENTIFICATION</scope>
</reference>
<dbReference type="GO" id="GO:0003824">
    <property type="term" value="F:catalytic activity"/>
    <property type="evidence" value="ECO:0007669"/>
    <property type="project" value="InterPro"/>
</dbReference>
<sequence>MLQSPVIFGVSLRHSLSEIPKVVRTAALIVIASGCCSYCVFWIFKRRSDRYKRPSASYRKIPTVWKQVGYVTEINIYPLKSGYYLSVEKAFCDFKGLSRIGQGYPLSDRCFLLFNRSKGTYISNIAHNRLVLVKVTALDKDLIQFSVHNDDTYTPFVLNMADFNRSGSVHTIRMYEKDLVHAFDCGDAASEWFSRFLLGKEDPDIRLGYDCDEQRKLNGTIYERYRHHYGDHITNEDMGKYAYLASYMLMNEASVKDLNERLQLKGETEVSIHNFRGNIILSTDQAYEEDNWDWVRLNEDIILRGMKPCTRCTMTCLDPETGQKNLRTEPLKTLRSYRGPIGEKARALEKGSPRLGLYCGLYSRGTVQKGDPVYVAVSEKLNAKVYE</sequence>
<dbReference type="Pfam" id="PF03476">
    <property type="entry name" value="MOSC_N"/>
    <property type="match status" value="1"/>
</dbReference>
<keyword evidence="1" id="KW-0472">Membrane</keyword>
<dbReference type="InterPro" id="IPR005302">
    <property type="entry name" value="MoCF_Sase_C"/>
</dbReference>
<feature type="transmembrane region" description="Helical" evidence="1">
    <location>
        <begin position="22"/>
        <end position="44"/>
    </location>
</feature>
<dbReference type="PaxDb" id="121845-A0A1S3D2T2"/>
<evidence type="ECO:0000313" key="3">
    <source>
        <dbReference type="Proteomes" id="UP000079169"/>
    </source>
</evidence>
<protein>
    <submittedName>
        <fullName evidence="4">Mitochondrial amidoxime reducing component 2-like</fullName>
    </submittedName>
</protein>
<dbReference type="SUPFAM" id="SSF141673">
    <property type="entry name" value="MOSC N-terminal domain-like"/>
    <property type="match status" value="1"/>
</dbReference>
<dbReference type="PROSITE" id="PS51340">
    <property type="entry name" value="MOSC"/>
    <property type="match status" value="1"/>
</dbReference>